<keyword evidence="5" id="KW-0107">Calcium channel</keyword>
<feature type="compositionally biased region" description="Gly residues" evidence="16">
    <location>
        <begin position="1758"/>
        <end position="1772"/>
    </location>
</feature>
<feature type="transmembrane region" description="Helical" evidence="17">
    <location>
        <begin position="1422"/>
        <end position="1443"/>
    </location>
</feature>
<feature type="compositionally biased region" description="Low complexity" evidence="16">
    <location>
        <begin position="1899"/>
        <end position="1910"/>
    </location>
</feature>
<dbReference type="OrthoDB" id="416585at2759"/>
<evidence type="ECO:0000256" key="9">
    <source>
        <dbReference type="ARBA" id="ARBA00022989"/>
    </source>
</evidence>
<feature type="transmembrane region" description="Helical" evidence="17">
    <location>
        <begin position="423"/>
        <end position="439"/>
    </location>
</feature>
<comment type="similarity">
    <text evidence="14">Belongs to the calcium channel alpha-1 subunit (TC 1.A.1.11) family.</text>
</comment>
<evidence type="ECO:0000256" key="5">
    <source>
        <dbReference type="ARBA" id="ARBA00022673"/>
    </source>
</evidence>
<feature type="domain" description="Ion transport" evidence="18">
    <location>
        <begin position="1054"/>
        <end position="1341"/>
    </location>
</feature>
<organism evidence="19 20">
    <name type="scientific">Linnemannia gamsii</name>
    <dbReference type="NCBI Taxonomy" id="64522"/>
    <lineage>
        <taxon>Eukaryota</taxon>
        <taxon>Fungi</taxon>
        <taxon>Fungi incertae sedis</taxon>
        <taxon>Mucoromycota</taxon>
        <taxon>Mortierellomycotina</taxon>
        <taxon>Mortierellomycetes</taxon>
        <taxon>Mortierellales</taxon>
        <taxon>Mortierellaceae</taxon>
        <taxon>Linnemannia</taxon>
    </lineage>
</organism>
<keyword evidence="10" id="KW-0406">Ion transport</keyword>
<feature type="domain" description="Ion transport" evidence="18">
    <location>
        <begin position="1391"/>
        <end position="1644"/>
    </location>
</feature>
<feature type="transmembrane region" description="Helical" evidence="17">
    <location>
        <begin position="1195"/>
        <end position="1214"/>
    </location>
</feature>
<feature type="transmembrane region" description="Helical" evidence="17">
    <location>
        <begin position="760"/>
        <end position="785"/>
    </location>
</feature>
<evidence type="ECO:0000256" key="11">
    <source>
        <dbReference type="ARBA" id="ARBA00023136"/>
    </source>
</evidence>
<feature type="region of interest" description="Disordered" evidence="16">
    <location>
        <begin position="1"/>
        <end position="228"/>
    </location>
</feature>
<feature type="transmembrane region" description="Helical" evidence="17">
    <location>
        <begin position="391"/>
        <end position="411"/>
    </location>
</feature>
<feature type="transmembrane region" description="Helical" evidence="17">
    <location>
        <begin position="1056"/>
        <end position="1078"/>
    </location>
</feature>
<feature type="transmembrane region" description="Helical" evidence="17">
    <location>
        <begin position="1524"/>
        <end position="1548"/>
    </location>
</feature>
<dbReference type="InterPro" id="IPR005821">
    <property type="entry name" value="Ion_trans_dom"/>
</dbReference>
<dbReference type="PANTHER" id="PTHR45628">
    <property type="entry name" value="VOLTAGE-DEPENDENT CALCIUM CHANNEL TYPE A SUBUNIT ALPHA-1"/>
    <property type="match status" value="1"/>
</dbReference>
<dbReference type="GO" id="GO:0098703">
    <property type="term" value="P:calcium ion import across plasma membrane"/>
    <property type="evidence" value="ECO:0007669"/>
    <property type="project" value="TreeGrafter"/>
</dbReference>
<evidence type="ECO:0000256" key="2">
    <source>
        <dbReference type="ARBA" id="ARBA00022448"/>
    </source>
</evidence>
<keyword evidence="4" id="KW-0109">Calcium transport</keyword>
<keyword evidence="2" id="KW-0813">Transport</keyword>
<evidence type="ECO:0000256" key="10">
    <source>
        <dbReference type="ARBA" id="ARBA00023065"/>
    </source>
</evidence>
<proteinExistence type="inferred from homology"/>
<feature type="transmembrane region" description="Helical" evidence="17">
    <location>
        <begin position="706"/>
        <end position="723"/>
    </location>
</feature>
<feature type="transmembrane region" description="Helical" evidence="17">
    <location>
        <begin position="1455"/>
        <end position="1475"/>
    </location>
</feature>
<evidence type="ECO:0000256" key="13">
    <source>
        <dbReference type="ARBA" id="ARBA00023303"/>
    </source>
</evidence>
<dbReference type="Proteomes" id="UP000823405">
    <property type="component" value="Unassembled WGS sequence"/>
</dbReference>
<dbReference type="EMBL" id="JAAAIN010000116">
    <property type="protein sequence ID" value="KAG0320060.1"/>
    <property type="molecule type" value="Genomic_DNA"/>
</dbReference>
<evidence type="ECO:0000256" key="7">
    <source>
        <dbReference type="ARBA" id="ARBA00022837"/>
    </source>
</evidence>
<evidence type="ECO:0000256" key="17">
    <source>
        <dbReference type="SAM" id="Phobius"/>
    </source>
</evidence>
<feature type="region of interest" description="Disordered" evidence="16">
    <location>
        <begin position="1749"/>
        <end position="1775"/>
    </location>
</feature>
<sequence>MVLGGPRYESIRDDNQDNNNGLLPNNPARSSAWSGLTRRPSDQSATDDFELSPVNDRTGLTSEQQHRPPFLDQDSQENLLQASTMASSSQYLQPPETHTRRPRRSNLSGSNISGNSSLRPNSTRSSTPSSRLASVKQVLGRASTRVIGLTGSSRRQPYGTDSTSVHSKREQDEDHEDDEQDALNRLDGDQEARPSIESNRTATSRPGEPSRIAMASPTGPPQGPPEPVWLEPPLEGRSLFIFGPDNSFRKMINRLLNQTLEIGARIIVSGLVLYPQDGDKIRKFVGKKPRTDNLHDTNPTILRKSPEAQRARTMALQPQASSAKLHEQAVPQSTGTTRATTIIDFAVGRQTTMMQFIPTYMDPLVAYKPQFIAAEGTQVPFLRHTFNRIDFVAVVCFWIDFFLMVSGVRGVYFFKAVAAMRTLRLLNITAGSATILHSLKKSAPLLVNIVLFIAFFFIIFSIVGVQAFKGSLSRRCVNAQNHSMVLDDIFCGGHYDPENPGSKLSYYTAENERSPTAAKGNICAQGFICMDTGKNFENAISFDNIYSAMVPVYVLMTGQTWTDLMYHIMDAEYAWSAVYFVLVVLVMNFWILNLFVAVINEMFAKIRDDSSNNSAFSSESSDSKNQILNDSVKNFTYTESEQMSRRKKWVETLECVWVAAIIVDLVFQCLPSRVELGFTIAFAVDIIIRFLVCLPMPMEFFKSRKNIVDLFLATVTLLIQIPPIKNSHVYLYLTAFQVVRIYRPIIYIERLRSLIQRVVGSWIGLLNLVMFIAVFVAVVSVMAGILFRENVDPKEEHMTFADFYVSYLGMYQIFSGENWTTILYSVMQSDVISQIVFATIFIIAFYSFANFVLLNMLIAIIMENFEGGTEASKHAQQILDFAAKEGYSKRKEREFVLYLTKYLKPMPKSIGVDSSQSGWIHRMRKGLARQFLLGDNELFHSKELDPMVRTASDPTRRHHRRRSSQNFGPLELGQIDDTEHFRNLYGIQAPGTDEAGSIIEPVKSKKFFSMDSLRHRSLFIFGPDNKFRKMLQPMVTPGRGKRIEGVQENVLLSRPFNLIITIAILACVIVAAITTPVWRLERLVDGKTEQPMIIKVSDWLFPAFFTAEFLIRVIADGFIFTPDAYLKTLWNQIDFFVLLTLYAPLFANLGDSQGVARFFRSLKALRALRLINQSAYIKGTFHAVLVAGFPQLFDATLLSMSLIVPFAIFGMRMFSGQFYSCNDKNPIITRMEQCVGIFFDDNIEGLAKGTGFYKPRVWSNPDVYSFDNFGDSFLIMFEIVSQEGWSGVMETARDVVGLGMQMQTDASRYNAMFFVLYNLAGGYFVSALFVAIVIENYTKRTGTAFMTANQRRWMDLKKLLGGIHMSKYMSTPPASAIRRTLYNIVSPKRGWFARLLTIVTIINGIIVATEHVDSPSWEVTKAWISLGLLLFYIVEIVFKIGGLGWSGYRMNRWNIYNGCVSIAAFVLTICRIFWVSAEPLIQQAPQPLIQTQKLLLTAILFRLVPRSNSLNQLFMTMAASINSIASLFGVWLVVFAVYGIMFVEIFGLTSYGPNGSDHVNFRNIGTALLMMARMSTGEGWNDLMHDFAVERPYCVNNRFDYLYSDCGSTSWAYALFITFNIISMYIFTNMFIVVVMHNFSYVYQIAPGFSLINRDEIRAYKRVWAEVDGERTGYIQEKDLAKFLMKLRGVFDVRIYAEEHSIAKLQSRLETAKPTAVKISARDLEKNAGAQANQTRKVLMLNQTSRRTTLNWEDEQKGQGGGKGPGGQGGAGRPDLSKSNLLYKLDVDYNLAAFNSAIANIDKERVRQKRKVYNFLYTEAIMSMENIPGTEPRKRRSRFFPWRSLGRQAGTSATAAGASGARAGLEAGDYEMGGLGEDDTPEEGLKVQRIQALTGASWSDDQPPIGGDPSSGPPPPPPSDVSGPSSSSSSTPLTARSAPMGASSTPAGAGVGGPSQHSASSMAQSSGVAAAHSTVSSTSSGSPRKQVRINVDNDIQDTPSSSTVAFTDSNIVGPGSSYSLKSVIEEDPIEPVQAGAMIDDLRSEWRTFISNHDMSVTGTTDAGQAAALQSATGVFQIMDVNTPRPSPRREVLGLDYL</sequence>
<keyword evidence="6 17" id="KW-0812">Transmembrane</keyword>
<accession>A0A9P6UUN4</accession>
<feature type="compositionally biased region" description="Polar residues" evidence="16">
    <location>
        <begin position="76"/>
        <end position="92"/>
    </location>
</feature>
<feature type="transmembrane region" description="Helical" evidence="17">
    <location>
        <begin position="652"/>
        <end position="670"/>
    </location>
</feature>
<evidence type="ECO:0000256" key="12">
    <source>
        <dbReference type="ARBA" id="ARBA00023180"/>
    </source>
</evidence>
<keyword evidence="9 17" id="KW-1133">Transmembrane helix</keyword>
<feature type="transmembrane region" description="Helical" evidence="17">
    <location>
        <begin position="797"/>
        <end position="814"/>
    </location>
</feature>
<name>A0A9P6UUN4_9FUNG</name>
<keyword evidence="3" id="KW-1003">Cell membrane</keyword>
<feature type="domain" description="Ion transport" evidence="18">
    <location>
        <begin position="674"/>
        <end position="871"/>
    </location>
</feature>
<feature type="compositionally biased region" description="Pro residues" evidence="16">
    <location>
        <begin position="218"/>
        <end position="227"/>
    </location>
</feature>
<keyword evidence="7" id="KW-0106">Calcium</keyword>
<feature type="transmembrane region" description="Helical" evidence="17">
    <location>
        <begin position="445"/>
        <end position="465"/>
    </location>
</feature>
<evidence type="ECO:0000256" key="4">
    <source>
        <dbReference type="ARBA" id="ARBA00022568"/>
    </source>
</evidence>
<feature type="region of interest" description="Disordered" evidence="16">
    <location>
        <begin position="1895"/>
        <end position="1986"/>
    </location>
</feature>
<dbReference type="GO" id="GO:0005891">
    <property type="term" value="C:voltage-gated calcium channel complex"/>
    <property type="evidence" value="ECO:0007669"/>
    <property type="project" value="TreeGrafter"/>
</dbReference>
<protein>
    <recommendedName>
        <fullName evidence="15">Calcium-channel protein CCH1</fullName>
    </recommendedName>
</protein>
<dbReference type="InterPro" id="IPR050599">
    <property type="entry name" value="VDCC_alpha-1_subunit"/>
</dbReference>
<dbReference type="GO" id="GO:0008331">
    <property type="term" value="F:high voltage-gated calcium channel activity"/>
    <property type="evidence" value="ECO:0007669"/>
    <property type="project" value="TreeGrafter"/>
</dbReference>
<evidence type="ECO:0000313" key="19">
    <source>
        <dbReference type="EMBL" id="KAG0320060.1"/>
    </source>
</evidence>
<feature type="compositionally biased region" description="Low complexity" evidence="16">
    <location>
        <begin position="1958"/>
        <end position="1982"/>
    </location>
</feature>
<evidence type="ECO:0000256" key="1">
    <source>
        <dbReference type="ARBA" id="ARBA00004651"/>
    </source>
</evidence>
<dbReference type="Pfam" id="PF00520">
    <property type="entry name" value="Ion_trans"/>
    <property type="match status" value="4"/>
</dbReference>
<evidence type="ECO:0000259" key="18">
    <source>
        <dbReference type="Pfam" id="PF00520"/>
    </source>
</evidence>
<evidence type="ECO:0000313" key="20">
    <source>
        <dbReference type="Proteomes" id="UP000823405"/>
    </source>
</evidence>
<feature type="compositionally biased region" description="Low complexity" evidence="16">
    <location>
        <begin position="17"/>
        <end position="27"/>
    </location>
</feature>
<feature type="transmembrane region" description="Helical" evidence="17">
    <location>
        <begin position="1611"/>
        <end position="1635"/>
    </location>
</feature>
<dbReference type="FunFam" id="1.10.287.70:FF:000093">
    <property type="entry name" value="Calcium channel subunit Cch1"/>
    <property type="match status" value="1"/>
</dbReference>
<feature type="transmembrane region" description="Helical" evidence="17">
    <location>
        <begin position="1311"/>
        <end position="1334"/>
    </location>
</feature>
<comment type="subcellular location">
    <subcellularLocation>
        <location evidence="1">Cell membrane</location>
        <topology evidence="1">Multi-pass membrane protein</topology>
    </subcellularLocation>
</comment>
<dbReference type="PANTHER" id="PTHR45628:SF7">
    <property type="entry name" value="VOLTAGE-DEPENDENT CALCIUM CHANNEL TYPE A SUBUNIT ALPHA-1"/>
    <property type="match status" value="1"/>
</dbReference>
<dbReference type="Gene3D" id="1.20.120.350">
    <property type="entry name" value="Voltage-gated potassium channels. Chain C"/>
    <property type="match status" value="3"/>
</dbReference>
<feature type="compositionally biased region" description="Basic and acidic residues" evidence="16">
    <location>
        <begin position="182"/>
        <end position="194"/>
    </location>
</feature>
<keyword evidence="11 17" id="KW-0472">Membrane</keyword>
<feature type="domain" description="Ion transport" evidence="18">
    <location>
        <begin position="378"/>
        <end position="610"/>
    </location>
</feature>
<evidence type="ECO:0000256" key="8">
    <source>
        <dbReference type="ARBA" id="ARBA00022882"/>
    </source>
</evidence>
<evidence type="ECO:0000256" key="15">
    <source>
        <dbReference type="ARBA" id="ARBA00067459"/>
    </source>
</evidence>
<feature type="transmembrane region" description="Helical" evidence="17">
    <location>
        <begin position="573"/>
        <end position="599"/>
    </location>
</feature>
<feature type="compositionally biased region" description="Low complexity" evidence="16">
    <location>
        <begin position="1920"/>
        <end position="1932"/>
    </location>
</feature>
<dbReference type="Gene3D" id="1.10.287.70">
    <property type="match status" value="4"/>
</dbReference>
<feature type="transmembrane region" description="Helical" evidence="17">
    <location>
        <begin position="544"/>
        <end position="561"/>
    </location>
</feature>
<feature type="compositionally biased region" description="Polar residues" evidence="16">
    <location>
        <begin position="150"/>
        <end position="165"/>
    </location>
</feature>
<feature type="transmembrane region" description="Helical" evidence="17">
    <location>
        <begin position="676"/>
        <end position="694"/>
    </location>
</feature>
<comment type="caution">
    <text evidence="19">The sequence shown here is derived from an EMBL/GenBank/DDBJ whole genome shotgun (WGS) entry which is preliminary data.</text>
</comment>
<keyword evidence="20" id="KW-1185">Reference proteome</keyword>
<evidence type="ECO:0000256" key="6">
    <source>
        <dbReference type="ARBA" id="ARBA00022692"/>
    </source>
</evidence>
<evidence type="ECO:0000256" key="16">
    <source>
        <dbReference type="SAM" id="MobiDB-lite"/>
    </source>
</evidence>
<feature type="transmembrane region" description="Helical" evidence="17">
    <location>
        <begin position="835"/>
        <end position="862"/>
    </location>
</feature>
<feature type="compositionally biased region" description="Low complexity" evidence="16">
    <location>
        <begin position="105"/>
        <end position="132"/>
    </location>
</feature>
<evidence type="ECO:0000256" key="14">
    <source>
        <dbReference type="ARBA" id="ARBA00061395"/>
    </source>
</evidence>
<evidence type="ECO:0000256" key="3">
    <source>
        <dbReference type="ARBA" id="ARBA00022475"/>
    </source>
</evidence>
<keyword evidence="12" id="KW-0325">Glycoprotein</keyword>
<dbReference type="InterPro" id="IPR027359">
    <property type="entry name" value="Volt_channel_dom_sf"/>
</dbReference>
<feature type="region of interest" description="Disordered" evidence="16">
    <location>
        <begin position="949"/>
        <end position="969"/>
    </location>
</feature>
<reference evidence="19" key="1">
    <citation type="journal article" date="2020" name="Fungal Divers.">
        <title>Resolving the Mortierellaceae phylogeny through synthesis of multi-gene phylogenetics and phylogenomics.</title>
        <authorList>
            <person name="Vandepol N."/>
            <person name="Liber J."/>
            <person name="Desiro A."/>
            <person name="Na H."/>
            <person name="Kennedy M."/>
            <person name="Barry K."/>
            <person name="Grigoriev I.V."/>
            <person name="Miller A.N."/>
            <person name="O'Donnell K."/>
            <person name="Stajich J.E."/>
            <person name="Bonito G."/>
        </authorList>
    </citation>
    <scope>NUCLEOTIDE SEQUENCE</scope>
    <source>
        <strain evidence="19">NVP60</strain>
    </source>
</reference>
<feature type="transmembrane region" description="Helical" evidence="17">
    <location>
        <begin position="1132"/>
        <end position="1149"/>
    </location>
</feature>
<dbReference type="SUPFAM" id="SSF81324">
    <property type="entry name" value="Voltage-gated potassium channels"/>
    <property type="match status" value="4"/>
</dbReference>
<gene>
    <name evidence="19" type="primary">CCH1</name>
    <name evidence="19" type="ORF">BGZ97_000821</name>
</gene>
<keyword evidence="8" id="KW-0851">Voltage-gated channel</keyword>
<keyword evidence="13" id="KW-0407">Ion channel</keyword>